<protein>
    <submittedName>
        <fullName evidence="1">Uncharacterized protein</fullName>
    </submittedName>
</protein>
<accession>A0AC60QSD4</accession>
<proteinExistence type="predicted"/>
<keyword evidence="2" id="KW-1185">Reference proteome</keyword>
<evidence type="ECO:0000313" key="1">
    <source>
        <dbReference type="EMBL" id="KAG0441688.1"/>
    </source>
</evidence>
<dbReference type="Proteomes" id="UP000805193">
    <property type="component" value="Unassembled WGS sequence"/>
</dbReference>
<name>A0AC60QSD4_IXOPE</name>
<evidence type="ECO:0000313" key="2">
    <source>
        <dbReference type="Proteomes" id="UP000805193"/>
    </source>
</evidence>
<organism evidence="1 2">
    <name type="scientific">Ixodes persulcatus</name>
    <name type="common">Taiga tick</name>
    <dbReference type="NCBI Taxonomy" id="34615"/>
    <lineage>
        <taxon>Eukaryota</taxon>
        <taxon>Metazoa</taxon>
        <taxon>Ecdysozoa</taxon>
        <taxon>Arthropoda</taxon>
        <taxon>Chelicerata</taxon>
        <taxon>Arachnida</taxon>
        <taxon>Acari</taxon>
        <taxon>Parasitiformes</taxon>
        <taxon>Ixodida</taxon>
        <taxon>Ixodoidea</taxon>
        <taxon>Ixodidae</taxon>
        <taxon>Ixodinae</taxon>
        <taxon>Ixodes</taxon>
    </lineage>
</organism>
<reference evidence="1 2" key="1">
    <citation type="journal article" date="2020" name="Cell">
        <title>Large-Scale Comparative Analyses of Tick Genomes Elucidate Their Genetic Diversity and Vector Capacities.</title>
        <authorList>
            <consortium name="Tick Genome and Microbiome Consortium (TIGMIC)"/>
            <person name="Jia N."/>
            <person name="Wang J."/>
            <person name="Shi W."/>
            <person name="Du L."/>
            <person name="Sun Y."/>
            <person name="Zhan W."/>
            <person name="Jiang J.F."/>
            <person name="Wang Q."/>
            <person name="Zhang B."/>
            <person name="Ji P."/>
            <person name="Bell-Sakyi L."/>
            <person name="Cui X.M."/>
            <person name="Yuan T.T."/>
            <person name="Jiang B.G."/>
            <person name="Yang W.F."/>
            <person name="Lam T.T."/>
            <person name="Chang Q.C."/>
            <person name="Ding S.J."/>
            <person name="Wang X.J."/>
            <person name="Zhu J.G."/>
            <person name="Ruan X.D."/>
            <person name="Zhao L."/>
            <person name="Wei J.T."/>
            <person name="Ye R.Z."/>
            <person name="Que T.C."/>
            <person name="Du C.H."/>
            <person name="Zhou Y.H."/>
            <person name="Cheng J.X."/>
            <person name="Dai P.F."/>
            <person name="Guo W.B."/>
            <person name="Han X.H."/>
            <person name="Huang E.J."/>
            <person name="Li L.F."/>
            <person name="Wei W."/>
            <person name="Gao Y.C."/>
            <person name="Liu J.Z."/>
            <person name="Shao H.Z."/>
            <person name="Wang X."/>
            <person name="Wang C.C."/>
            <person name="Yang T.C."/>
            <person name="Huo Q.B."/>
            <person name="Li W."/>
            <person name="Chen H.Y."/>
            <person name="Chen S.E."/>
            <person name="Zhou L.G."/>
            <person name="Ni X.B."/>
            <person name="Tian J.H."/>
            <person name="Sheng Y."/>
            <person name="Liu T."/>
            <person name="Pan Y.S."/>
            <person name="Xia L.Y."/>
            <person name="Li J."/>
            <person name="Zhao F."/>
            <person name="Cao W.C."/>
        </authorList>
    </citation>
    <scope>NUCLEOTIDE SEQUENCE [LARGE SCALE GENOMIC DNA]</scope>
    <source>
        <strain evidence="1">Iper-2018</strain>
    </source>
</reference>
<gene>
    <name evidence="1" type="ORF">HPB47_015886</name>
</gene>
<dbReference type="EMBL" id="JABSTQ010004578">
    <property type="protein sequence ID" value="KAG0441688.1"/>
    <property type="molecule type" value="Genomic_DNA"/>
</dbReference>
<sequence>MQMTLMSVARGDIASGVRQGLSQHLHIRKGLKLPMSEEKEASEILHYYVSMDAGAVVPFAALVEGKRPKVAKEIIEGNVVMREKMEALKYDFMDANQEIYGTGAHHPFSWDGIC</sequence>
<comment type="caution">
    <text evidence="1">The sequence shown here is derived from an EMBL/GenBank/DDBJ whole genome shotgun (WGS) entry which is preliminary data.</text>
</comment>